<protein>
    <recommendedName>
        <fullName evidence="3">Trehalase</fullName>
        <ecNumber evidence="2">3.2.1.28</ecNumber>
    </recommendedName>
    <alternativeName>
        <fullName evidence="4">Alpha,alpha-trehalase</fullName>
    </alternativeName>
</protein>
<dbReference type="Gene3D" id="1.50.10.10">
    <property type="match status" value="1"/>
</dbReference>
<proteinExistence type="inferred from homology"/>
<evidence type="ECO:0000256" key="3">
    <source>
        <dbReference type="ARBA" id="ARBA00019905"/>
    </source>
</evidence>
<feature type="non-terminal residue" evidence="5">
    <location>
        <position position="61"/>
    </location>
</feature>
<dbReference type="GO" id="GO:0004555">
    <property type="term" value="F:alpha,alpha-trehalase activity"/>
    <property type="evidence" value="ECO:0007669"/>
    <property type="project" value="UniProtKB-EC"/>
</dbReference>
<dbReference type="InterPro" id="IPR012341">
    <property type="entry name" value="6hp_glycosidase-like_sf"/>
</dbReference>
<comment type="similarity">
    <text evidence="1">Belongs to the glycosyl hydrolase 37 family.</text>
</comment>
<evidence type="ECO:0000313" key="5">
    <source>
        <dbReference type="EMBL" id="CDW60029.1"/>
    </source>
</evidence>
<dbReference type="EC" id="3.2.1.28" evidence="2"/>
<gene>
    <name evidence="5" type="ORF">TTRE_0000837201</name>
</gene>
<evidence type="ECO:0000256" key="1">
    <source>
        <dbReference type="ARBA" id="ARBA00005615"/>
    </source>
</evidence>
<dbReference type="OrthoDB" id="3542292at2759"/>
<keyword evidence="6" id="KW-1185">Reference proteome</keyword>
<accession>A0A077ZJV3</accession>
<evidence type="ECO:0000313" key="6">
    <source>
        <dbReference type="Proteomes" id="UP000030665"/>
    </source>
</evidence>
<evidence type="ECO:0000256" key="2">
    <source>
        <dbReference type="ARBA" id="ARBA00012757"/>
    </source>
</evidence>
<sequence>MNARLLAELNKKLAKKVLKYVHWNEKNGVWYDYDLDWKEHMKSYYISNAVPLYNRCFDNEN</sequence>
<dbReference type="EMBL" id="HG806846">
    <property type="protein sequence ID" value="CDW60029.1"/>
    <property type="molecule type" value="Genomic_DNA"/>
</dbReference>
<dbReference type="Pfam" id="PF01204">
    <property type="entry name" value="Trehalase"/>
    <property type="match status" value="1"/>
</dbReference>
<reference evidence="5" key="2">
    <citation type="submission" date="2014-03" db="EMBL/GenBank/DDBJ databases">
        <title>The whipworm genome and dual-species transcriptomics of an intimate host-pathogen interaction.</title>
        <authorList>
            <person name="Foth B.J."/>
            <person name="Tsai I.J."/>
            <person name="Reid A.J."/>
            <person name="Bancroft A.J."/>
            <person name="Nichol S."/>
            <person name="Tracey A."/>
            <person name="Holroyd N."/>
            <person name="Cotton J.A."/>
            <person name="Stanley E.J."/>
            <person name="Zarowiecki M."/>
            <person name="Liu J.Z."/>
            <person name="Huckvale T."/>
            <person name="Cooper P.J."/>
            <person name="Grencis R.K."/>
            <person name="Berriman M."/>
        </authorList>
    </citation>
    <scope>NUCLEOTIDE SEQUENCE [LARGE SCALE GENOMIC DNA]</scope>
</reference>
<reference evidence="5" key="1">
    <citation type="submission" date="2014-01" db="EMBL/GenBank/DDBJ databases">
        <authorList>
            <person name="Aslett M."/>
        </authorList>
    </citation>
    <scope>NUCLEOTIDE SEQUENCE</scope>
</reference>
<dbReference type="GO" id="GO:0005991">
    <property type="term" value="P:trehalose metabolic process"/>
    <property type="evidence" value="ECO:0007669"/>
    <property type="project" value="InterPro"/>
</dbReference>
<dbReference type="AlphaFoldDB" id="A0A077ZJV3"/>
<evidence type="ECO:0000256" key="4">
    <source>
        <dbReference type="ARBA" id="ARBA00030473"/>
    </source>
</evidence>
<dbReference type="STRING" id="36087.A0A077ZJV3"/>
<dbReference type="InterPro" id="IPR001661">
    <property type="entry name" value="Glyco_hydro_37"/>
</dbReference>
<dbReference type="SUPFAM" id="SSF48208">
    <property type="entry name" value="Six-hairpin glycosidases"/>
    <property type="match status" value="1"/>
</dbReference>
<organism evidence="5 6">
    <name type="scientific">Trichuris trichiura</name>
    <name type="common">Whipworm</name>
    <name type="synonym">Trichocephalus trichiurus</name>
    <dbReference type="NCBI Taxonomy" id="36087"/>
    <lineage>
        <taxon>Eukaryota</taxon>
        <taxon>Metazoa</taxon>
        <taxon>Ecdysozoa</taxon>
        <taxon>Nematoda</taxon>
        <taxon>Enoplea</taxon>
        <taxon>Dorylaimia</taxon>
        <taxon>Trichinellida</taxon>
        <taxon>Trichuridae</taxon>
        <taxon>Trichuris</taxon>
    </lineage>
</organism>
<name>A0A077ZJV3_TRITR</name>
<dbReference type="Proteomes" id="UP000030665">
    <property type="component" value="Unassembled WGS sequence"/>
</dbReference>
<dbReference type="InterPro" id="IPR008928">
    <property type="entry name" value="6-hairpin_glycosidase_sf"/>
</dbReference>